<keyword evidence="2" id="KW-1185">Reference proteome</keyword>
<comment type="caution">
    <text evidence="1">The sequence shown here is derived from an EMBL/GenBank/DDBJ whole genome shotgun (WGS) entry which is preliminary data.</text>
</comment>
<name>A0ABW3GMY3_9PROT</name>
<proteinExistence type="predicted"/>
<dbReference type="Proteomes" id="UP001597106">
    <property type="component" value="Unassembled WGS sequence"/>
</dbReference>
<dbReference type="InterPro" id="IPR025332">
    <property type="entry name" value="DUF4238"/>
</dbReference>
<evidence type="ECO:0000313" key="2">
    <source>
        <dbReference type="Proteomes" id="UP001597106"/>
    </source>
</evidence>
<dbReference type="EMBL" id="JBHTJW010000002">
    <property type="protein sequence ID" value="MFD0929982.1"/>
    <property type="molecule type" value="Genomic_DNA"/>
</dbReference>
<dbReference type="RefSeq" id="WP_194741780.1">
    <property type="nucleotide sequence ID" value="NZ_JBHTJW010000002.1"/>
</dbReference>
<reference evidence="2" key="1">
    <citation type="journal article" date="2019" name="Int. J. Syst. Evol. Microbiol.">
        <title>The Global Catalogue of Microorganisms (GCM) 10K type strain sequencing project: providing services to taxonomists for standard genome sequencing and annotation.</title>
        <authorList>
            <consortium name="The Broad Institute Genomics Platform"/>
            <consortium name="The Broad Institute Genome Sequencing Center for Infectious Disease"/>
            <person name="Wu L."/>
            <person name="Ma J."/>
        </authorList>
    </citation>
    <scope>NUCLEOTIDE SEQUENCE [LARGE SCALE GENOMIC DNA]</scope>
    <source>
        <strain evidence="2">CCUG 59685</strain>
    </source>
</reference>
<accession>A0ABW3GMY3</accession>
<gene>
    <name evidence="1" type="ORF">ACFQ1T_09350</name>
</gene>
<organism evidence="1 2">
    <name type="scientific">Methylophilus glucosoxydans</name>
    <dbReference type="NCBI Taxonomy" id="752553"/>
    <lineage>
        <taxon>Bacteria</taxon>
        <taxon>Pseudomonadati</taxon>
        <taxon>Pseudomonadota</taxon>
        <taxon>Betaproteobacteria</taxon>
        <taxon>Nitrosomonadales</taxon>
        <taxon>Methylophilaceae</taxon>
        <taxon>Methylophilus</taxon>
    </lineage>
</organism>
<evidence type="ECO:0000313" key="1">
    <source>
        <dbReference type="EMBL" id="MFD0929982.1"/>
    </source>
</evidence>
<dbReference type="Pfam" id="PF14022">
    <property type="entry name" value="DUF4238"/>
    <property type="match status" value="1"/>
</dbReference>
<sequence length="362" mass="41807">MASNKNQHFVPRCYLRPFSQNEGKTISLYNIDRDKAIFDSALKNQCSRDYFYGKDDNLERAIQQVERLYASLLPHLLQPGFVLNTDASSILFRFWLLQHHRTEAASIRMAQMTNEANGLLGDPGMSVAIEIKQAVQISMQTFADYMYSLDDLKIVLIENKTDTPFITSDDPAVMVNRFADSRRFDERSYGLNAAGLICLLPLSPKVCCMFYDDSVYSIKSKNNWTSIKSTMDVDSLNATQYLNCFANLYFKEKDDSGIFSNLRNTNRNIRPVERYRIHYAIKTKTENDHEVFTVVDKKNIPAHTHALLHLLAVHIKPRNWPGFLRWRPGGYYYSNKFGRVCVRKAHVVSRDSYPYMKVKTGQ</sequence>
<protein>
    <submittedName>
        <fullName evidence="1">DUF4238 domain-containing protein</fullName>
    </submittedName>
</protein>